<dbReference type="FunFam" id="3.30.930.10:FF:000011">
    <property type="entry name" value="Alanine--tRNA ligase, cytoplasmic"/>
    <property type="match status" value="1"/>
</dbReference>
<protein>
    <recommendedName>
        <fullName evidence="12">Alanine--tRNA ligase</fullName>
        <ecNumber evidence="12">6.1.1.7</ecNumber>
    </recommendedName>
    <alternativeName>
        <fullName evidence="12">Alanyl-tRNA synthetase</fullName>
        <shortName evidence="12">AlaRS</shortName>
    </alternativeName>
</protein>
<dbReference type="GO" id="GO:0008270">
    <property type="term" value="F:zinc ion binding"/>
    <property type="evidence" value="ECO:0007669"/>
    <property type="project" value="UniProtKB-UniRule"/>
</dbReference>
<dbReference type="STRING" id="1071381.G8C0Z7"/>
<dbReference type="EC" id="6.1.1.7" evidence="12"/>
<dbReference type="InterPro" id="IPR018165">
    <property type="entry name" value="Ala-tRNA-synth_IIc_core"/>
</dbReference>
<evidence type="ECO:0000256" key="2">
    <source>
        <dbReference type="ARBA" id="ARBA00022555"/>
    </source>
</evidence>
<dbReference type="FunFam" id="2.40.30.130:FF:000004">
    <property type="entry name" value="Alanine--tRNA ligase"/>
    <property type="match status" value="1"/>
</dbReference>
<evidence type="ECO:0000256" key="8">
    <source>
        <dbReference type="ARBA" id="ARBA00022884"/>
    </source>
</evidence>
<dbReference type="HOGENOM" id="CLU_004485_5_0_1"/>
<dbReference type="GO" id="GO:0070143">
    <property type="term" value="P:mitochondrial alanyl-tRNA aminoacylation"/>
    <property type="evidence" value="ECO:0007669"/>
    <property type="project" value="UniProtKB-UniRule"/>
</dbReference>
<feature type="binding site" evidence="12">
    <location>
        <position position="721"/>
    </location>
    <ligand>
        <name>Zn(2+)</name>
        <dbReference type="ChEBI" id="CHEBI:29105"/>
    </ligand>
</feature>
<dbReference type="SMART" id="SM00863">
    <property type="entry name" value="tRNA_SAD"/>
    <property type="match status" value="1"/>
</dbReference>
<dbReference type="HAMAP" id="MF_00036_B">
    <property type="entry name" value="Ala_tRNA_synth_B"/>
    <property type="match status" value="1"/>
</dbReference>
<comment type="similarity">
    <text evidence="1">Belongs to the class-II aminoacyl-tRNA synthetase family. Alax-L subfamily.</text>
</comment>
<dbReference type="InterPro" id="IPR018162">
    <property type="entry name" value="Ala-tRNA-ligase_IIc_anticod-bd"/>
</dbReference>
<sequence length="957" mass="108240">MSSQTELQHKWSAANVRETFFNYFKSLDHRYVASSSVIPFDDRSLLFTNAGMNQYKPIFLGNVDPHSKFYSLKSAYNSQKCIRAGGKHNDLEDVGKDSYHHTFFEMLGNWSFGDYFKKEAIAYSWTLLTKVYMIPVDRLYVTYFEGDPKLNLEPDLETRDLWLSVGVLESHIIPGATKDNFWEMGEQGPCGPCSEIHYDRIGGRNAAHLVNKDDPDVLEVWNLVFMQFNRESNGKLMALPSKHIDTGMGFERLVSILQNVRSNYDTDIFKPIFEKIREITKVREYNGKFGPNDENGIDTAYRVIADHARTLVVALADGGIPNNEGAGYVLRRIQRRGIRYVHKYMNYPIETFFSQLAPTIIEQFKDVFPEVAKNPEHIYAILNEEEKAFAKTLDRGEKLFTQYALKAQESSDRMLNGTDVWRLYDTFGFPLDLTQLMASELQLNIDRTGFEKAKLQSYEASKRRKDNKEADQMKLNIHDISKLNDENILKTDDSFKYGSSDISGNILRLFNGTSFVDKIEKADTVYGVILDKTCFYAEQGGQIYDTGSITLDNKNTSFTVQNVQVYNGYVLHSGILNEGSLEVGDKVTLSYNELRRNAIKANHTATHVLNYALRSVLGNEVEQRGSLVSAEKLRFDFSNRKALSLDNIMKIEEICNGIIQREDDVYFKNISLEKAKQINSIRTVPGEDYPDPVRVVSVGQAIETLTSDSDGLTLPNPVELCGGTHVSNTLFIGKLILTEETSIAKGIRRISAVTGEAAVTAERSAIEFRDTLEYISKIKSFTEKQQKLKEAGVLVNKLEIGIVSKHKLKDQWELMNKEVKHALKLEAKKHYEEAKSIVEDYFKNNESATYLVTHIAMQASMKIVSELLNLFNNRKVDRSLFIIMGDAEKVVYGCYISESAKTKGVSGEILINKCNDLLKGKGGGRGNLYQGQGNTIGQAQKAVSSLNEIFQEGLMSK</sequence>
<dbReference type="CDD" id="cd00673">
    <property type="entry name" value="AlaRS_core"/>
    <property type="match status" value="1"/>
</dbReference>
<dbReference type="Gene3D" id="3.10.310.40">
    <property type="match status" value="1"/>
</dbReference>
<dbReference type="InterPro" id="IPR059090">
    <property type="entry name" value="ALA1_helical"/>
</dbReference>
<dbReference type="RefSeq" id="XP_003688259.1">
    <property type="nucleotide sequence ID" value="XM_003688211.1"/>
</dbReference>
<feature type="binding site" evidence="12">
    <location>
        <position position="603"/>
    </location>
    <ligand>
        <name>Zn(2+)</name>
        <dbReference type="ChEBI" id="CHEBI:29105"/>
    </ligand>
</feature>
<evidence type="ECO:0000256" key="6">
    <source>
        <dbReference type="ARBA" id="ARBA00022833"/>
    </source>
</evidence>
<dbReference type="EMBL" id="HE612869">
    <property type="protein sequence ID" value="CCE65825.1"/>
    <property type="molecule type" value="Genomic_DNA"/>
</dbReference>
<evidence type="ECO:0000256" key="9">
    <source>
        <dbReference type="ARBA" id="ARBA00022917"/>
    </source>
</evidence>
<evidence type="ECO:0000256" key="3">
    <source>
        <dbReference type="ARBA" id="ARBA00022598"/>
    </source>
</evidence>
<dbReference type="InterPro" id="IPR050058">
    <property type="entry name" value="Ala-tRNA_ligase"/>
</dbReference>
<evidence type="ECO:0000256" key="12">
    <source>
        <dbReference type="HAMAP-Rule" id="MF_03133"/>
    </source>
</evidence>
<keyword evidence="4 12" id="KW-0479">Metal-binding</keyword>
<dbReference type="SUPFAM" id="SSF55681">
    <property type="entry name" value="Class II aaRS and biotin synthetases"/>
    <property type="match status" value="1"/>
</dbReference>
<keyword evidence="9 12" id="KW-0648">Protein biosynthesis</keyword>
<comment type="domain">
    <text evidence="12">Consists of three domains; the N-terminal catalytic domain, the editing domain and the C-terminal C-Ala domain. The editing domain removes incorrectly charged amino acids, while the C-Ala domain, along with tRNA(Ala), serves as a bridge to cooperatively bring together the editing and aminoacylation centers thus stimulating deacylation of misacylated tRNAs.</text>
</comment>
<evidence type="ECO:0000313" key="15">
    <source>
        <dbReference type="Proteomes" id="UP000005666"/>
    </source>
</evidence>
<dbReference type="GO" id="GO:0005739">
    <property type="term" value="C:mitochondrion"/>
    <property type="evidence" value="ECO:0007669"/>
    <property type="project" value="UniProtKB-SubCell"/>
</dbReference>
<dbReference type="Gene3D" id="3.30.980.10">
    <property type="entry name" value="Threonyl-trna Synthetase, Chain A, domain 2"/>
    <property type="match status" value="1"/>
</dbReference>
<keyword evidence="6 12" id="KW-0862">Zinc</keyword>
<dbReference type="Gene3D" id="3.30.930.10">
    <property type="entry name" value="Bira Bifunctional Protein, Domain 2"/>
    <property type="match status" value="1"/>
</dbReference>
<dbReference type="InterPro" id="IPR023033">
    <property type="entry name" value="Ala_tRNA_ligase_euk/bac"/>
</dbReference>
<organism evidence="14 15">
    <name type="scientific">Tetrapisispora phaffii (strain ATCC 24235 / CBS 4417 / NBRC 1672 / NRRL Y-8282 / UCD 70-5)</name>
    <name type="common">Yeast</name>
    <name type="synonym">Fabospora phaffii</name>
    <dbReference type="NCBI Taxonomy" id="1071381"/>
    <lineage>
        <taxon>Eukaryota</taxon>
        <taxon>Fungi</taxon>
        <taxon>Dikarya</taxon>
        <taxon>Ascomycota</taxon>
        <taxon>Saccharomycotina</taxon>
        <taxon>Saccharomycetes</taxon>
        <taxon>Saccharomycetales</taxon>
        <taxon>Saccharomycetaceae</taxon>
        <taxon>Tetrapisispora</taxon>
    </lineage>
</organism>
<dbReference type="Gene3D" id="2.40.30.130">
    <property type="match status" value="1"/>
</dbReference>
<evidence type="ECO:0000313" key="14">
    <source>
        <dbReference type="EMBL" id="CCE65825.1"/>
    </source>
</evidence>
<keyword evidence="12" id="KW-0963">Cytoplasm</keyword>
<dbReference type="SUPFAM" id="SSF55186">
    <property type="entry name" value="ThrRS/AlaRS common domain"/>
    <property type="match status" value="1"/>
</dbReference>
<dbReference type="SUPFAM" id="SSF101353">
    <property type="entry name" value="Putative anticodon-binding domain of alanyl-tRNA synthetase (AlaRS)"/>
    <property type="match status" value="1"/>
</dbReference>
<dbReference type="eggNOG" id="KOG0188">
    <property type="taxonomic scope" value="Eukaryota"/>
</dbReference>
<dbReference type="InterPro" id="IPR018164">
    <property type="entry name" value="Ala-tRNA-synth_IIc_N"/>
</dbReference>
<dbReference type="AlphaFoldDB" id="G8C0Z7"/>
<keyword evidence="8 12" id="KW-0694">RNA-binding</keyword>
<dbReference type="PANTHER" id="PTHR11777:SF9">
    <property type="entry name" value="ALANINE--TRNA LIGASE, CYTOPLASMIC"/>
    <property type="match status" value="1"/>
</dbReference>
<keyword evidence="10 12" id="KW-0030">Aminoacyl-tRNA synthetase</keyword>
<keyword evidence="2 12" id="KW-0820">tRNA-binding</keyword>
<dbReference type="PANTHER" id="PTHR11777">
    <property type="entry name" value="ALANYL-TRNA SYNTHETASE"/>
    <property type="match status" value="1"/>
</dbReference>
<keyword evidence="3 12" id="KW-0436">Ligase</keyword>
<comment type="cofactor">
    <cofactor evidence="12">
        <name>Zn(2+)</name>
        <dbReference type="ChEBI" id="CHEBI:29105"/>
    </cofactor>
    <text evidence="12">Binds 1 zinc ion per subunit.</text>
</comment>
<dbReference type="SUPFAM" id="SSF50447">
    <property type="entry name" value="Translation proteins"/>
    <property type="match status" value="1"/>
</dbReference>
<dbReference type="InterPro" id="IPR018163">
    <property type="entry name" value="Thr/Ala-tRNA-synth_IIc_edit"/>
</dbReference>
<evidence type="ECO:0000256" key="7">
    <source>
        <dbReference type="ARBA" id="ARBA00022840"/>
    </source>
</evidence>
<keyword evidence="12" id="KW-0496">Mitochondrion</keyword>
<proteinExistence type="inferred from homology"/>
<evidence type="ECO:0000259" key="13">
    <source>
        <dbReference type="PROSITE" id="PS50860"/>
    </source>
</evidence>
<dbReference type="InterPro" id="IPR012947">
    <property type="entry name" value="tRNA_SAD"/>
</dbReference>
<comment type="subcellular location">
    <subcellularLocation>
        <location evidence="12">Mitochondrion</location>
    </subcellularLocation>
    <subcellularLocation>
        <location evidence="12">Cytoplasm</location>
    </subcellularLocation>
</comment>
<evidence type="ECO:0000256" key="10">
    <source>
        <dbReference type="ARBA" id="ARBA00023146"/>
    </source>
</evidence>
<feature type="domain" description="Alanyl-transfer RNA synthetases family profile" evidence="13">
    <location>
        <begin position="11"/>
        <end position="764"/>
    </location>
</feature>
<feature type="binding site" evidence="12">
    <location>
        <position position="725"/>
    </location>
    <ligand>
        <name>Zn(2+)</name>
        <dbReference type="ChEBI" id="CHEBI:29105"/>
    </ligand>
</feature>
<gene>
    <name evidence="14" type="primary">TPHA0N00450</name>
    <name evidence="12" type="synonym">ALA1</name>
    <name evidence="14" type="ordered locus">TPHA_0N00450</name>
</gene>
<evidence type="ECO:0000256" key="1">
    <source>
        <dbReference type="ARBA" id="ARBA00008429"/>
    </source>
</evidence>
<dbReference type="PRINTS" id="PR00980">
    <property type="entry name" value="TRNASYNTHALA"/>
</dbReference>
<feature type="binding site" evidence="12">
    <location>
        <position position="607"/>
    </location>
    <ligand>
        <name>Zn(2+)</name>
        <dbReference type="ChEBI" id="CHEBI:29105"/>
    </ligand>
</feature>
<dbReference type="OrthoDB" id="2423964at2759"/>
<dbReference type="Pfam" id="PF01411">
    <property type="entry name" value="tRNA-synt_2c"/>
    <property type="match status" value="1"/>
</dbReference>
<dbReference type="Proteomes" id="UP000005666">
    <property type="component" value="Chromosome 14"/>
</dbReference>
<name>G8C0Z7_TETPH</name>
<keyword evidence="5 12" id="KW-0547">Nucleotide-binding</keyword>
<comment type="function">
    <text evidence="12">Catalyzes the attachment of alanine to tRNA(Ala) in a two-step reaction: alanine is first activated by ATP to form Ala-AMP and then transferred to the acceptor end of tRNA(Ala). Also edits incorrectly charged tRNA(Ala) via its editing domain.</text>
</comment>
<dbReference type="GO" id="GO:0004813">
    <property type="term" value="F:alanine-tRNA ligase activity"/>
    <property type="evidence" value="ECO:0007669"/>
    <property type="project" value="UniProtKB-UniRule"/>
</dbReference>
<reference evidence="14 15" key="1">
    <citation type="journal article" date="2011" name="Proc. Natl. Acad. Sci. U.S.A.">
        <title>Evolutionary erosion of yeast sex chromosomes by mating-type switching accidents.</title>
        <authorList>
            <person name="Gordon J.L."/>
            <person name="Armisen D."/>
            <person name="Proux-Wera E."/>
            <person name="Oheigeartaigh S.S."/>
            <person name="Byrne K.P."/>
            <person name="Wolfe K.H."/>
        </authorList>
    </citation>
    <scope>NUCLEOTIDE SEQUENCE [LARGE SCALE GENOMIC DNA]</scope>
    <source>
        <strain evidence="15">ATCC 24235 / CBS 4417 / NBRC 1672 / NRRL Y-8282 / UCD 70-5</strain>
    </source>
</reference>
<dbReference type="GO" id="GO:0002161">
    <property type="term" value="F:aminoacyl-tRNA deacylase activity"/>
    <property type="evidence" value="ECO:0007669"/>
    <property type="project" value="TreeGrafter"/>
</dbReference>
<dbReference type="GO" id="GO:0000049">
    <property type="term" value="F:tRNA binding"/>
    <property type="evidence" value="ECO:0007669"/>
    <property type="project" value="UniProtKB-KW"/>
</dbReference>
<dbReference type="InterPro" id="IPR045864">
    <property type="entry name" value="aa-tRNA-synth_II/BPL/LPL"/>
</dbReference>
<dbReference type="InterPro" id="IPR002318">
    <property type="entry name" value="Ala-tRNA-lgiase_IIc"/>
</dbReference>
<dbReference type="Pfam" id="PF07973">
    <property type="entry name" value="tRNA_SAD"/>
    <property type="match status" value="1"/>
</dbReference>
<comment type="subunit">
    <text evidence="12">Monomer.</text>
</comment>
<dbReference type="NCBIfam" id="TIGR00344">
    <property type="entry name" value="alaS"/>
    <property type="match status" value="1"/>
</dbReference>
<keyword evidence="7 12" id="KW-0067">ATP-binding</keyword>
<dbReference type="KEGG" id="tpf:TPHA_0N00450"/>
<evidence type="ECO:0000256" key="4">
    <source>
        <dbReference type="ARBA" id="ARBA00022723"/>
    </source>
</evidence>
<comment type="catalytic activity">
    <reaction evidence="11 12">
        <text>tRNA(Ala) + L-alanine + ATP = L-alanyl-tRNA(Ala) + AMP + diphosphate</text>
        <dbReference type="Rhea" id="RHEA:12540"/>
        <dbReference type="Rhea" id="RHEA-COMP:9657"/>
        <dbReference type="Rhea" id="RHEA-COMP:9923"/>
        <dbReference type="ChEBI" id="CHEBI:30616"/>
        <dbReference type="ChEBI" id="CHEBI:33019"/>
        <dbReference type="ChEBI" id="CHEBI:57972"/>
        <dbReference type="ChEBI" id="CHEBI:78442"/>
        <dbReference type="ChEBI" id="CHEBI:78497"/>
        <dbReference type="ChEBI" id="CHEBI:456215"/>
        <dbReference type="EC" id="6.1.1.7"/>
    </reaction>
</comment>
<dbReference type="GO" id="GO:0005524">
    <property type="term" value="F:ATP binding"/>
    <property type="evidence" value="ECO:0007669"/>
    <property type="project" value="UniProtKB-UniRule"/>
</dbReference>
<dbReference type="InterPro" id="IPR003156">
    <property type="entry name" value="DHHA1_dom"/>
</dbReference>
<evidence type="ECO:0000256" key="11">
    <source>
        <dbReference type="ARBA" id="ARBA00048300"/>
    </source>
</evidence>
<keyword evidence="15" id="KW-1185">Reference proteome</keyword>
<dbReference type="Pfam" id="PF02272">
    <property type="entry name" value="DHHA1"/>
    <property type="match status" value="1"/>
</dbReference>
<accession>G8C0Z7</accession>
<dbReference type="PROSITE" id="PS50860">
    <property type="entry name" value="AA_TRNA_LIGASE_II_ALA"/>
    <property type="match status" value="1"/>
</dbReference>
<dbReference type="BRENDA" id="6.1.1.7">
    <property type="organism ID" value="15746"/>
</dbReference>
<dbReference type="Pfam" id="PF26023">
    <property type="entry name" value="ALA1"/>
    <property type="match status" value="1"/>
</dbReference>
<dbReference type="FunFam" id="3.30.980.10:FF:000004">
    <property type="entry name" value="Alanine--tRNA ligase, cytoplasmic"/>
    <property type="match status" value="1"/>
</dbReference>
<dbReference type="GeneID" id="11532171"/>
<evidence type="ECO:0000256" key="5">
    <source>
        <dbReference type="ARBA" id="ARBA00022741"/>
    </source>
</evidence>
<dbReference type="InterPro" id="IPR009000">
    <property type="entry name" value="Transl_B-barrel_sf"/>
</dbReference>